<evidence type="ECO:0000313" key="4">
    <source>
        <dbReference type="EMBL" id="TQR88100.1"/>
    </source>
</evidence>
<dbReference type="SMART" id="SM00421">
    <property type="entry name" value="HTH_LUXR"/>
    <property type="match status" value="1"/>
</dbReference>
<keyword evidence="5" id="KW-1185">Reference proteome</keyword>
<dbReference type="Gene3D" id="1.25.40.10">
    <property type="entry name" value="Tetratricopeptide repeat domain"/>
    <property type="match status" value="1"/>
</dbReference>
<evidence type="ECO:0000256" key="1">
    <source>
        <dbReference type="ARBA" id="ARBA00022741"/>
    </source>
</evidence>
<proteinExistence type="predicted"/>
<dbReference type="PANTHER" id="PTHR16305">
    <property type="entry name" value="TESTICULAR SOLUBLE ADENYLYL CYCLASE"/>
    <property type="match status" value="1"/>
</dbReference>
<dbReference type="InterPro" id="IPR041664">
    <property type="entry name" value="AAA_16"/>
</dbReference>
<dbReference type="GO" id="GO:0004016">
    <property type="term" value="F:adenylate cyclase activity"/>
    <property type="evidence" value="ECO:0007669"/>
    <property type="project" value="TreeGrafter"/>
</dbReference>
<dbReference type="EMBL" id="VIFX01000003">
    <property type="protein sequence ID" value="TQR88100.1"/>
    <property type="molecule type" value="Genomic_DNA"/>
</dbReference>
<dbReference type="PROSITE" id="PS50043">
    <property type="entry name" value="HTH_LUXR_2"/>
    <property type="match status" value="1"/>
</dbReference>
<dbReference type="PROSITE" id="PS00622">
    <property type="entry name" value="HTH_LUXR_1"/>
    <property type="match status" value="1"/>
</dbReference>
<evidence type="ECO:0000256" key="2">
    <source>
        <dbReference type="ARBA" id="ARBA00022840"/>
    </source>
</evidence>
<reference evidence="4 5" key="1">
    <citation type="submission" date="2018-10" db="EMBL/GenBank/DDBJ databases">
        <title>Draft genome of Mycobacterium hodleri strain B.</title>
        <authorList>
            <person name="Amande T.J."/>
            <person name="Mcgenity T.J."/>
        </authorList>
    </citation>
    <scope>NUCLEOTIDE SEQUENCE [LARGE SCALE GENOMIC DNA]</scope>
    <source>
        <strain evidence="4 5">B</strain>
    </source>
</reference>
<keyword evidence="2" id="KW-0067">ATP-binding</keyword>
<dbReference type="InterPro" id="IPR011990">
    <property type="entry name" value="TPR-like_helical_dom_sf"/>
</dbReference>
<accession>A0A544W765</accession>
<dbReference type="InterPro" id="IPR027417">
    <property type="entry name" value="P-loop_NTPase"/>
</dbReference>
<sequence length="961" mass="103094">MTVQAVDADTRPSFAALETPPFGLLTPHRPPSGVRRSKGVSVNGFDDVGRVSSFLASAARGPAALLIEGEVGIGKTTAWVAACEEARLAGFRVLSARASKDESRFAFGIASELIADVEPEVVNSLPEVQRVAAERNLLHVPDERALGDRRAVVAAFTAIVRKLSDASPVLVAVDDAQWLDADSRDLLAFAARRLRGRVGLLLTEVGAADGAATWLTLERPDTLLRMRVRPMNPGRLQRVVTDRMGRSFSRPTMSRIVEVSGGNPFYALELARALNDTTSTSTAALPPALADIIRLKIGRFDDEVKLALLAGACVGEPTVDVMAAITSTTVDHLVELLEEPEKDGVIAIEGNRVRFTHPIVAYGVYCEALPRHRRHMHRALADLESTPEQRARHMALAEVTADPDTLLGLDDAANAVGVGGDPLAAAELMELAFDLGGDTPARRLEAARHLLRAGELDRAKAHADVAAAVLPAGEQRAVARMLVAGTLLHRGDFSAAAKTLQVAMTEVPTVSGPQVRAHLYSAIAQSSLGNGDAAHRHSMQALTWAERLDDPHLLSEALTVHVALQCRRGHGLDQSTLDRAMRLEDPAADVPASFSARAVGALVLGWTGRLAEAAPAIAATIARSVSRGTESDLLWLECHAAMVDVWLGRYADAARTAEDMTLRAEQIGGSHVRILAAVPAALAAAYAGREQDARKEVEEALTDSSIPDGRWTTTWPSMVLGFLEVSLGNYAEALNALQPLLSRWRQAVDTDIATYFFIPDAVEAMIAVNTFEAADELVTALESRGALLHHPWMSAVGARCRGMVLAAAGDVAGAQRAGVLAMAEHERLAAPFERARTQLFLGQLQRRMRRRQDARTTLEQALATFADVGAPLWAEKAAGELARLGQLKDHDAGLTPRERRVAELVATGVTNKEVAAALNISPKTVECNLGRVYRKLGIRNRVELIRGVSLDDRAPAEDERS</sequence>
<dbReference type="SUPFAM" id="SSF52540">
    <property type="entry name" value="P-loop containing nucleoside triphosphate hydrolases"/>
    <property type="match status" value="1"/>
</dbReference>
<evidence type="ECO:0000259" key="3">
    <source>
        <dbReference type="PROSITE" id="PS50043"/>
    </source>
</evidence>
<feature type="domain" description="HTH luxR-type" evidence="3">
    <location>
        <begin position="887"/>
        <end position="952"/>
    </location>
</feature>
<protein>
    <submittedName>
        <fullName evidence="4">AAA family ATPase</fullName>
    </submittedName>
</protein>
<dbReference type="SUPFAM" id="SSF48452">
    <property type="entry name" value="TPR-like"/>
    <property type="match status" value="1"/>
</dbReference>
<gene>
    <name evidence="4" type="ORF">D8S82_03310</name>
</gene>
<dbReference type="AlphaFoldDB" id="A0A544W765"/>
<dbReference type="GO" id="GO:0006355">
    <property type="term" value="P:regulation of DNA-templated transcription"/>
    <property type="evidence" value="ECO:0007669"/>
    <property type="project" value="InterPro"/>
</dbReference>
<dbReference type="InterPro" id="IPR016032">
    <property type="entry name" value="Sig_transdc_resp-reg_C-effctor"/>
</dbReference>
<dbReference type="GO" id="GO:0003677">
    <property type="term" value="F:DNA binding"/>
    <property type="evidence" value="ECO:0007669"/>
    <property type="project" value="InterPro"/>
</dbReference>
<dbReference type="Pfam" id="PF00196">
    <property type="entry name" value="GerE"/>
    <property type="match status" value="1"/>
</dbReference>
<evidence type="ECO:0000313" key="5">
    <source>
        <dbReference type="Proteomes" id="UP000315759"/>
    </source>
</evidence>
<dbReference type="Gene3D" id="1.10.10.10">
    <property type="entry name" value="Winged helix-like DNA-binding domain superfamily/Winged helix DNA-binding domain"/>
    <property type="match status" value="1"/>
</dbReference>
<dbReference type="Pfam" id="PF13191">
    <property type="entry name" value="AAA_16"/>
    <property type="match status" value="1"/>
</dbReference>
<organism evidence="4 5">
    <name type="scientific">Mycolicibacterium hodleri</name>
    <dbReference type="NCBI Taxonomy" id="49897"/>
    <lineage>
        <taxon>Bacteria</taxon>
        <taxon>Bacillati</taxon>
        <taxon>Actinomycetota</taxon>
        <taxon>Actinomycetes</taxon>
        <taxon>Mycobacteriales</taxon>
        <taxon>Mycobacteriaceae</taxon>
        <taxon>Mycolicibacterium</taxon>
    </lineage>
</organism>
<dbReference type="CDD" id="cd06170">
    <property type="entry name" value="LuxR_C_like"/>
    <property type="match status" value="1"/>
</dbReference>
<dbReference type="Proteomes" id="UP000315759">
    <property type="component" value="Unassembled WGS sequence"/>
</dbReference>
<dbReference type="GO" id="GO:0005737">
    <property type="term" value="C:cytoplasm"/>
    <property type="evidence" value="ECO:0007669"/>
    <property type="project" value="TreeGrafter"/>
</dbReference>
<comment type="caution">
    <text evidence="4">The sequence shown here is derived from an EMBL/GenBank/DDBJ whole genome shotgun (WGS) entry which is preliminary data.</text>
</comment>
<dbReference type="PRINTS" id="PR00038">
    <property type="entry name" value="HTHLUXR"/>
</dbReference>
<dbReference type="InterPro" id="IPR036388">
    <property type="entry name" value="WH-like_DNA-bd_sf"/>
</dbReference>
<name>A0A544W765_9MYCO</name>
<dbReference type="SUPFAM" id="SSF46894">
    <property type="entry name" value="C-terminal effector domain of the bipartite response regulators"/>
    <property type="match status" value="1"/>
</dbReference>
<dbReference type="GO" id="GO:0005524">
    <property type="term" value="F:ATP binding"/>
    <property type="evidence" value="ECO:0007669"/>
    <property type="project" value="UniProtKB-KW"/>
</dbReference>
<keyword evidence="1" id="KW-0547">Nucleotide-binding</keyword>
<dbReference type="InterPro" id="IPR000792">
    <property type="entry name" value="Tscrpt_reg_LuxR_C"/>
</dbReference>
<dbReference type="PANTHER" id="PTHR16305:SF35">
    <property type="entry name" value="TRANSCRIPTIONAL ACTIVATOR DOMAIN"/>
    <property type="match status" value="1"/>
</dbReference>